<evidence type="ECO:0000313" key="4">
    <source>
        <dbReference type="Proteomes" id="UP001291653"/>
    </source>
</evidence>
<keyword evidence="4" id="KW-1185">Reference proteome</keyword>
<evidence type="ECO:0000313" key="3">
    <source>
        <dbReference type="EMBL" id="GLF99957.1"/>
    </source>
</evidence>
<dbReference type="EMBL" id="BSBI01000033">
    <property type="protein sequence ID" value="GLF99957.1"/>
    <property type="molecule type" value="Genomic_DNA"/>
</dbReference>
<evidence type="ECO:0000259" key="2">
    <source>
        <dbReference type="Pfam" id="PF20703"/>
    </source>
</evidence>
<dbReference type="InterPro" id="IPR049052">
    <property type="entry name" value="nSTAND1"/>
</dbReference>
<organism evidence="3 4">
    <name type="scientific">Streptomyces yaizuensis</name>
    <dbReference type="NCBI Taxonomy" id="2989713"/>
    <lineage>
        <taxon>Bacteria</taxon>
        <taxon>Bacillati</taxon>
        <taxon>Actinomycetota</taxon>
        <taxon>Actinomycetes</taxon>
        <taxon>Kitasatosporales</taxon>
        <taxon>Streptomycetaceae</taxon>
        <taxon>Streptomyces</taxon>
    </lineage>
</organism>
<feature type="transmembrane region" description="Helical" evidence="1">
    <location>
        <begin position="327"/>
        <end position="346"/>
    </location>
</feature>
<comment type="caution">
    <text evidence="3">The sequence shown here is derived from an EMBL/GenBank/DDBJ whole genome shotgun (WGS) entry which is preliminary data.</text>
</comment>
<dbReference type="Proteomes" id="UP001291653">
    <property type="component" value="Unassembled WGS sequence"/>
</dbReference>
<feature type="non-terminal residue" evidence="3">
    <location>
        <position position="1"/>
    </location>
</feature>
<gene>
    <name evidence="3" type="ORF">SYYSPA8_36690</name>
</gene>
<keyword evidence="1" id="KW-0812">Transmembrane</keyword>
<proteinExistence type="predicted"/>
<protein>
    <recommendedName>
        <fullName evidence="2">Novel STAND NTPase 1 domain-containing protein</fullName>
    </recommendedName>
</protein>
<keyword evidence="1" id="KW-0472">Membrane</keyword>
<evidence type="ECO:0000256" key="1">
    <source>
        <dbReference type="SAM" id="Phobius"/>
    </source>
</evidence>
<feature type="non-terminal residue" evidence="3">
    <location>
        <position position="404"/>
    </location>
</feature>
<sequence length="404" mass="45649">LTPTAESGEVLVVVDQFEEVFTLCRDPDQREGFLRLLLAARNEESRLRVLCAVRADFYRHCAEHPDLAGALRDAHLLVPPMTRTELRDAIVRPATTTGLIIERDLTQRLVDTVADRPGALPLLSHTLLETWHRRSGRTLTLHAYEETGGLDQAIATTAEHLYTHLTPTQQDHTRHLLLRLITPGDTNAPDTRRPLTPTELTALHTTPDTRTVIETLTHARLVTLDDNTLELTHETLLTAWPRLRGWTDEARERLHIHRALTHAATTWHTLDRDPGALYRGTRLTQAEEHLTPHHLTPLEHTFLTTSTTTRDHEHHTTRRTTQRLRRLRTVLTLIAAIALLAATIAWQENHARDRQNLHDEARRIATLATTLRQSDPTTAMRLALAAHHTADLPETRAALTTAAT</sequence>
<accession>A0ABQ5PBI4</accession>
<feature type="domain" description="Novel STAND NTPase 1" evidence="2">
    <location>
        <begin position="7"/>
        <end position="274"/>
    </location>
</feature>
<dbReference type="Pfam" id="PF20703">
    <property type="entry name" value="nSTAND1"/>
    <property type="match status" value="1"/>
</dbReference>
<reference evidence="3 4" key="1">
    <citation type="submission" date="2022-10" db="EMBL/GenBank/DDBJ databases">
        <title>Draft genome sequence of Streptomyces sp. YSPA8.</title>
        <authorList>
            <person name="Moriuchi R."/>
            <person name="Dohra H."/>
            <person name="Yamamura H."/>
            <person name="Kodani S."/>
        </authorList>
    </citation>
    <scope>NUCLEOTIDE SEQUENCE [LARGE SCALE GENOMIC DNA]</scope>
    <source>
        <strain evidence="3 4">YSPA8</strain>
    </source>
</reference>
<keyword evidence="1" id="KW-1133">Transmembrane helix</keyword>
<name>A0ABQ5PBI4_9ACTN</name>